<sequence length="86" mass="9710">MDRHLITLQALIAQLSLAVTLGLKIVNVFFVFILLTIEPNRAKVERKNNRFGSIQARGGILKDGFKWTGTQKMIEAKLNAKLPFDQ</sequence>
<keyword evidence="1" id="KW-1133">Transmembrane helix</keyword>
<keyword evidence="1" id="KW-0812">Transmembrane</keyword>
<keyword evidence="1" id="KW-0472">Membrane</keyword>
<proteinExistence type="predicted"/>
<evidence type="ECO:0000313" key="2">
    <source>
        <dbReference type="EMBL" id="PCK31170.1"/>
    </source>
</evidence>
<accession>A0A2A5JP37</accession>
<feature type="transmembrane region" description="Helical" evidence="1">
    <location>
        <begin position="12"/>
        <end position="37"/>
    </location>
</feature>
<name>A0A2A5JP37_PSEO7</name>
<evidence type="ECO:0000313" key="3">
    <source>
        <dbReference type="Proteomes" id="UP000228621"/>
    </source>
</evidence>
<dbReference type="AlphaFoldDB" id="A0A2A5JP37"/>
<comment type="caution">
    <text evidence="2">The sequence shown here is derived from an EMBL/GenBank/DDBJ whole genome shotgun (WGS) entry which is preliminary data.</text>
</comment>
<dbReference type="Proteomes" id="UP000228621">
    <property type="component" value="Unassembled WGS sequence"/>
</dbReference>
<keyword evidence="3" id="KW-1185">Reference proteome</keyword>
<reference evidence="3" key="1">
    <citation type="journal article" date="2019" name="Genome Announc.">
        <title>Draft Genome Sequence of Pseudoalteromonas piscicida Strain 36Y ROTHPW, an Hypersaline Seawater Isolate from the South Coast of Sonora, Mexico.</title>
        <authorList>
            <person name="Sanchez-Diaz R."/>
            <person name="Molina-Garza Z.J."/>
            <person name="Cruz-Suarez L.E."/>
            <person name="Selvin J."/>
            <person name="Kiran G.S."/>
            <person name="Ibarra-Gamez J.C."/>
            <person name="Gomez-Gil B."/>
            <person name="Galaviz-Silva L."/>
        </authorList>
    </citation>
    <scope>NUCLEOTIDE SEQUENCE [LARGE SCALE GENOMIC DNA]</scope>
    <source>
        <strain evidence="3">36Y_RITHPW</strain>
    </source>
</reference>
<gene>
    <name evidence="2" type="ORF">CEX98_14015</name>
</gene>
<evidence type="ECO:0000256" key="1">
    <source>
        <dbReference type="SAM" id="Phobius"/>
    </source>
</evidence>
<dbReference type="RefSeq" id="WP_099642687.1">
    <property type="nucleotide sequence ID" value="NZ_NKHF01000062.1"/>
</dbReference>
<protein>
    <submittedName>
        <fullName evidence="2">Uncharacterized protein</fullName>
    </submittedName>
</protein>
<dbReference type="EMBL" id="NKHF01000062">
    <property type="protein sequence ID" value="PCK31170.1"/>
    <property type="molecule type" value="Genomic_DNA"/>
</dbReference>
<organism evidence="2 3">
    <name type="scientific">Pseudoalteromonas piscicida</name>
    <dbReference type="NCBI Taxonomy" id="43662"/>
    <lineage>
        <taxon>Bacteria</taxon>
        <taxon>Pseudomonadati</taxon>
        <taxon>Pseudomonadota</taxon>
        <taxon>Gammaproteobacteria</taxon>
        <taxon>Alteromonadales</taxon>
        <taxon>Pseudoalteromonadaceae</taxon>
        <taxon>Pseudoalteromonas</taxon>
    </lineage>
</organism>